<dbReference type="CDD" id="cd11644">
    <property type="entry name" value="Precorrin-6Y-MT"/>
    <property type="match status" value="1"/>
</dbReference>
<evidence type="ECO:0000256" key="2">
    <source>
        <dbReference type="ARBA" id="ARBA00022573"/>
    </source>
</evidence>
<evidence type="ECO:0000259" key="6">
    <source>
        <dbReference type="Pfam" id="PF00590"/>
    </source>
</evidence>
<evidence type="ECO:0000313" key="8">
    <source>
        <dbReference type="Proteomes" id="UP001596174"/>
    </source>
</evidence>
<dbReference type="InterPro" id="IPR035996">
    <property type="entry name" value="4pyrrol_Methylase_sf"/>
</dbReference>
<dbReference type="SUPFAM" id="SSF53790">
    <property type="entry name" value="Tetrapyrrole methylase"/>
    <property type="match status" value="1"/>
</dbReference>
<keyword evidence="8" id="KW-1185">Reference proteome</keyword>
<dbReference type="InterPro" id="IPR000878">
    <property type="entry name" value="4pyrrol_Mease"/>
</dbReference>
<evidence type="ECO:0000256" key="1">
    <source>
        <dbReference type="ARBA" id="ARBA00004953"/>
    </source>
</evidence>
<dbReference type="CDD" id="cd02440">
    <property type="entry name" value="AdoMet_MTases"/>
    <property type="match status" value="1"/>
</dbReference>
<keyword evidence="5" id="KW-0949">S-adenosyl-L-methionine</keyword>
<dbReference type="Pfam" id="PF00590">
    <property type="entry name" value="TP_methylase"/>
    <property type="match status" value="1"/>
</dbReference>
<gene>
    <name evidence="7" type="primary">cbiE</name>
    <name evidence="7" type="ORF">ACFP3V_22395</name>
</gene>
<dbReference type="Gene3D" id="3.40.50.150">
    <property type="entry name" value="Vaccinia Virus protein VP39"/>
    <property type="match status" value="1"/>
</dbReference>
<evidence type="ECO:0000256" key="3">
    <source>
        <dbReference type="ARBA" id="ARBA00022603"/>
    </source>
</evidence>
<dbReference type="PIRSF" id="PIRSF036428">
    <property type="entry name" value="CobL"/>
    <property type="match status" value="1"/>
</dbReference>
<dbReference type="Gene3D" id="3.40.1010.10">
    <property type="entry name" value="Cobalt-precorrin-4 Transmethylase, Domain 1"/>
    <property type="match status" value="1"/>
</dbReference>
<evidence type="ECO:0000313" key="7">
    <source>
        <dbReference type="EMBL" id="MFC5909954.1"/>
    </source>
</evidence>
<dbReference type="Proteomes" id="UP001596174">
    <property type="component" value="Unassembled WGS sequence"/>
</dbReference>
<reference evidence="8" key="1">
    <citation type="journal article" date="2019" name="Int. J. Syst. Evol. Microbiol.">
        <title>The Global Catalogue of Microorganisms (GCM) 10K type strain sequencing project: providing services to taxonomists for standard genome sequencing and annotation.</title>
        <authorList>
            <consortium name="The Broad Institute Genomics Platform"/>
            <consortium name="The Broad Institute Genome Sequencing Center for Infectious Disease"/>
            <person name="Wu L."/>
            <person name="Ma J."/>
        </authorList>
    </citation>
    <scope>NUCLEOTIDE SEQUENCE [LARGE SCALE GENOMIC DNA]</scope>
    <source>
        <strain evidence="8">JCM 4816</strain>
    </source>
</reference>
<organism evidence="7 8">
    <name type="scientific">Streptacidiphilus monticola</name>
    <dbReference type="NCBI Taxonomy" id="2161674"/>
    <lineage>
        <taxon>Bacteria</taxon>
        <taxon>Bacillati</taxon>
        <taxon>Actinomycetota</taxon>
        <taxon>Actinomycetes</taxon>
        <taxon>Kitasatosporales</taxon>
        <taxon>Streptomycetaceae</taxon>
        <taxon>Streptacidiphilus</taxon>
    </lineage>
</organism>
<keyword evidence="2" id="KW-0169">Cobalamin biosynthesis</keyword>
<proteinExistence type="predicted"/>
<dbReference type="PANTHER" id="PTHR43182">
    <property type="entry name" value="COBALT-PRECORRIN-6B C(15)-METHYLTRANSFERASE (DECARBOXYLATING)"/>
    <property type="match status" value="1"/>
</dbReference>
<dbReference type="Gene3D" id="3.30.950.10">
    <property type="entry name" value="Methyltransferase, Cobalt-precorrin-4 Transmethylase, Domain 2"/>
    <property type="match status" value="1"/>
</dbReference>
<dbReference type="InterPro" id="IPR006365">
    <property type="entry name" value="Cbl_synth_CobL"/>
</dbReference>
<evidence type="ECO:0000256" key="4">
    <source>
        <dbReference type="ARBA" id="ARBA00022679"/>
    </source>
</evidence>
<dbReference type="NCBIfam" id="TIGR02467">
    <property type="entry name" value="CbiE"/>
    <property type="match status" value="1"/>
</dbReference>
<name>A0ABW1G5S9_9ACTN</name>
<keyword evidence="4" id="KW-0808">Transferase</keyword>
<feature type="domain" description="Tetrapyrrole methylase" evidence="6">
    <location>
        <begin position="15"/>
        <end position="181"/>
    </location>
</feature>
<dbReference type="PANTHER" id="PTHR43182:SF1">
    <property type="entry name" value="COBALT-PRECORRIN-7 C(5)-METHYLTRANSFERASE"/>
    <property type="match status" value="1"/>
</dbReference>
<dbReference type="EMBL" id="JBHSQJ010000095">
    <property type="protein sequence ID" value="MFC5909954.1"/>
    <property type="molecule type" value="Genomic_DNA"/>
</dbReference>
<dbReference type="InterPro" id="IPR014777">
    <property type="entry name" value="4pyrrole_Mease_sub1"/>
</dbReference>
<keyword evidence="3" id="KW-0489">Methyltransferase</keyword>
<dbReference type="RefSeq" id="WP_380586243.1">
    <property type="nucleotide sequence ID" value="NZ_JBHSQJ010000095.1"/>
</dbReference>
<dbReference type="InterPro" id="IPR029063">
    <property type="entry name" value="SAM-dependent_MTases_sf"/>
</dbReference>
<dbReference type="InterPro" id="IPR050714">
    <property type="entry name" value="Cobalamin_biosynth_MTase"/>
</dbReference>
<evidence type="ECO:0000256" key="5">
    <source>
        <dbReference type="ARBA" id="ARBA00022691"/>
    </source>
</evidence>
<dbReference type="InterPro" id="IPR014776">
    <property type="entry name" value="4pyrrole_Mease_sub2"/>
</dbReference>
<protein>
    <submittedName>
        <fullName evidence="7">Precorrin-6y C5,15-methyltransferase (Decarboxylating) subunit CbiE</fullName>
    </submittedName>
</protein>
<dbReference type="InterPro" id="IPR012818">
    <property type="entry name" value="CbiE"/>
</dbReference>
<accession>A0ABW1G5S9</accession>
<dbReference type="SUPFAM" id="SSF53335">
    <property type="entry name" value="S-adenosyl-L-methionine-dependent methyltransferases"/>
    <property type="match status" value="1"/>
</dbReference>
<comment type="pathway">
    <text evidence="1">Cofactor biosynthesis; adenosylcobalamin biosynthesis.</text>
</comment>
<comment type="caution">
    <text evidence="7">The sequence shown here is derived from an EMBL/GenBank/DDBJ whole genome shotgun (WGS) entry which is preliminary data.</text>
</comment>
<sequence>MADRVTVVGWDGSPLSQAARAALDAATLVAGPTRHLEQLRVPASAERLALGSIELAARRIAEHRGAAVVVADGDPGFFGVVRTLRRPEFGLEIEVLPAVSSVAAAFARAGMAWEDAQIVSTHNRGLRRAVNICRAHPKVAVLTSPGAGPTELSLMLRDVHRTFVVCEALGSADENITVLTSDRVADHVWREPNVVLVVGGSGRNSATAVSSWLAGRGVDFPGRVRGWALETHAAAEEDDPELPAAVRALVLARLGARPGDLVWDVGAGTGSLAVEAARTGAAVIAVERDADACARIDVEARRVGVELQTVPGRGPAALAELPEPDVVLLRQGGELLRACLARRPERIVVVPDGLHQVEEVRRAFSEAGYAVDGTLLQAAPLREPSGGGGGLLGPAQPVFVLWGDR</sequence>